<dbReference type="Pfam" id="PF01541">
    <property type="entry name" value="GIY-YIG"/>
    <property type="match status" value="1"/>
</dbReference>
<dbReference type="GO" id="GO:0003677">
    <property type="term" value="F:DNA binding"/>
    <property type="evidence" value="ECO:0007669"/>
    <property type="project" value="InterPro"/>
</dbReference>
<comment type="similarity">
    <text evidence="2">To endonucleases of group I introns of fungi and phage.</text>
</comment>
<keyword evidence="5" id="KW-0378">Hydrolase</keyword>
<evidence type="ECO:0000256" key="3">
    <source>
        <dbReference type="ARBA" id="ARBA00022842"/>
    </source>
</evidence>
<feature type="domain" description="GIY-YIG" evidence="4">
    <location>
        <begin position="7"/>
        <end position="99"/>
    </location>
</feature>
<dbReference type="SUPFAM" id="SSF82771">
    <property type="entry name" value="GIY-YIG endonuclease"/>
    <property type="match status" value="1"/>
</dbReference>
<organism evidence="5">
    <name type="scientific">uncultured Caudovirales phage</name>
    <dbReference type="NCBI Taxonomy" id="2100421"/>
    <lineage>
        <taxon>Viruses</taxon>
        <taxon>Duplodnaviria</taxon>
        <taxon>Heunggongvirae</taxon>
        <taxon>Uroviricota</taxon>
        <taxon>Caudoviricetes</taxon>
        <taxon>Peduoviridae</taxon>
        <taxon>Maltschvirus</taxon>
        <taxon>Maltschvirus maltsch</taxon>
    </lineage>
</organism>
<keyword evidence="5" id="KW-0255">Endonuclease</keyword>
<dbReference type="InterPro" id="IPR006350">
    <property type="entry name" value="Intron_endoG1"/>
</dbReference>
<dbReference type="Pfam" id="PF07460">
    <property type="entry name" value="NUMOD3"/>
    <property type="match status" value="1"/>
</dbReference>
<keyword evidence="5" id="KW-0540">Nuclease</keyword>
<dbReference type="NCBIfam" id="TIGR01453">
    <property type="entry name" value="grpIintron_endo"/>
    <property type="match status" value="1"/>
</dbReference>
<reference evidence="5" key="1">
    <citation type="submission" date="2020-05" db="EMBL/GenBank/DDBJ databases">
        <authorList>
            <person name="Chiriac C."/>
            <person name="Salcher M."/>
            <person name="Ghai R."/>
            <person name="Kavagutti S V."/>
        </authorList>
    </citation>
    <scope>NUCLEOTIDE SEQUENCE</scope>
</reference>
<dbReference type="PROSITE" id="PS50164">
    <property type="entry name" value="GIY_YIG"/>
    <property type="match status" value="1"/>
</dbReference>
<dbReference type="SMART" id="SM00496">
    <property type="entry name" value="IENR2"/>
    <property type="match status" value="3"/>
</dbReference>
<keyword evidence="3" id="KW-0460">Magnesium</keyword>
<evidence type="ECO:0000259" key="4">
    <source>
        <dbReference type="PROSITE" id="PS50164"/>
    </source>
</evidence>
<name>A0A6J5RSC7_9CAUD</name>
<dbReference type="InterPro" id="IPR035901">
    <property type="entry name" value="GIY-YIG_endonuc_sf"/>
</dbReference>
<accession>A0A6J5RSC7</accession>
<dbReference type="InterPro" id="IPR000305">
    <property type="entry name" value="GIY-YIG_endonuc"/>
</dbReference>
<evidence type="ECO:0000256" key="1">
    <source>
        <dbReference type="ARBA" id="ARBA00001946"/>
    </source>
</evidence>
<evidence type="ECO:0000256" key="2">
    <source>
        <dbReference type="ARBA" id="ARBA00010045"/>
    </source>
</evidence>
<dbReference type="CDD" id="cd10443">
    <property type="entry name" value="GIY-YIG_HE_Tlr8p_PBC-V_like"/>
    <property type="match status" value="1"/>
</dbReference>
<dbReference type="InterPro" id="IPR003611">
    <property type="entry name" value="NUMOD3"/>
</dbReference>
<evidence type="ECO:0000313" key="5">
    <source>
        <dbReference type="EMBL" id="CAB4197106.1"/>
    </source>
</evidence>
<dbReference type="SUPFAM" id="SSF64496">
    <property type="entry name" value="DNA-binding domain of intron-encoded endonucleases"/>
    <property type="match status" value="1"/>
</dbReference>
<comment type="cofactor">
    <cofactor evidence="1">
        <name>Mg(2+)</name>
        <dbReference type="ChEBI" id="CHEBI:18420"/>
    </cofactor>
</comment>
<gene>
    <name evidence="5" type="ORF">UFOVP1290_626</name>
</gene>
<protein>
    <submittedName>
        <fullName evidence="5">GrpIintron_endo, group I intron endonuclease</fullName>
    </submittedName>
</protein>
<dbReference type="Gene3D" id="3.40.1440.10">
    <property type="entry name" value="GIY-YIG endonuclease"/>
    <property type="match status" value="1"/>
</dbReference>
<proteinExistence type="predicted"/>
<sequence length="332" mass="38192">MSEEIQKIIYLYRITNTINNKKYIGQSIDTIRRWYEHKRAAKNEKPNMLISSAIKKYGSENFQFEVIAACKSYDDANYLEEELIKQHNSLARNGFGYNLSLGGMNAPKSEEWKESMRRWHASMTPEEKEDYRQKHSVATIKQIETQGHPAQGTKRTPEQVKTLIAARAAHPVDYTDEIRQKMSDSHIGKILPDEQRAKMSQGIKENWAKRIKEKTDSGEFKCNAEGCEVVGKSNYIIVNNIRYCSIHGARVRNHGTTDKVDWTGKHHSEESKLKISASKTGKNLGRIPHNKIFLTDEQIKLIINDSRSIMELSKAMNVGRKVIGRIRRESKK</sequence>
<dbReference type="EMBL" id="LR797252">
    <property type="protein sequence ID" value="CAB4197106.1"/>
    <property type="molecule type" value="Genomic_DNA"/>
</dbReference>
<dbReference type="GO" id="GO:0004519">
    <property type="term" value="F:endonuclease activity"/>
    <property type="evidence" value="ECO:0007669"/>
    <property type="project" value="UniProtKB-KW"/>
</dbReference>
<dbReference type="SMART" id="SM00465">
    <property type="entry name" value="GIYc"/>
    <property type="match status" value="1"/>
</dbReference>